<proteinExistence type="predicted"/>
<evidence type="ECO:0000313" key="1">
    <source>
        <dbReference type="EMBL" id="PYD79552.1"/>
    </source>
</evidence>
<comment type="caution">
    <text evidence="1">The sequence shown here is derived from an EMBL/GenBank/DDBJ whole genome shotgun (WGS) entry which is preliminary data.</text>
</comment>
<dbReference type="Proteomes" id="UP000247417">
    <property type="component" value="Unassembled WGS sequence"/>
</dbReference>
<gene>
    <name evidence="1" type="ORF">CFR80_15010</name>
</gene>
<accession>A0A318QQG8</accession>
<sequence>MPLIFKPHAREAMERRSIEPEWVTDTVLHPEWTEVDPIHPERTRSYRAIPELGGRILRVVHWPEGSDIVVLTVFPDRDAEKRRARS</sequence>
<reference evidence="1 2" key="1">
    <citation type="submission" date="2017-07" db="EMBL/GenBank/DDBJ databases">
        <title>A draft genome sequence of Komagataeibacter oboediens LMG 18849.</title>
        <authorList>
            <person name="Skraban J."/>
            <person name="Cleenwerck I."/>
            <person name="Vandamme P."/>
            <person name="Trcek J."/>
        </authorList>
    </citation>
    <scope>NUCLEOTIDE SEQUENCE [LARGE SCALE GENOMIC DNA]</scope>
    <source>
        <strain evidence="1 2">LMG 18849</strain>
    </source>
</reference>
<dbReference type="InterPro" id="IPR025354">
    <property type="entry name" value="DUF4258"/>
</dbReference>
<name>A0A318QQG8_9PROT</name>
<dbReference type="RefSeq" id="WP_010514105.1">
    <property type="nucleotide sequence ID" value="NZ_NKTX01000070.1"/>
</dbReference>
<organism evidence="1 2">
    <name type="scientific">Komagataeibacter oboediens</name>
    <dbReference type="NCBI Taxonomy" id="65958"/>
    <lineage>
        <taxon>Bacteria</taxon>
        <taxon>Pseudomonadati</taxon>
        <taxon>Pseudomonadota</taxon>
        <taxon>Alphaproteobacteria</taxon>
        <taxon>Acetobacterales</taxon>
        <taxon>Acetobacteraceae</taxon>
        <taxon>Komagataeibacter</taxon>
    </lineage>
</organism>
<protein>
    <recommendedName>
        <fullName evidence="3">DUF4258 domain-containing protein</fullName>
    </recommendedName>
</protein>
<dbReference type="OrthoDB" id="8000953at2"/>
<evidence type="ECO:0000313" key="2">
    <source>
        <dbReference type="Proteomes" id="UP000247417"/>
    </source>
</evidence>
<evidence type="ECO:0008006" key="3">
    <source>
        <dbReference type="Google" id="ProtNLM"/>
    </source>
</evidence>
<dbReference type="Pfam" id="PF14076">
    <property type="entry name" value="DUF4258"/>
    <property type="match status" value="1"/>
</dbReference>
<dbReference type="AlphaFoldDB" id="A0A318QQG8"/>
<dbReference type="EMBL" id="NKTX01000070">
    <property type="protein sequence ID" value="PYD79552.1"/>
    <property type="molecule type" value="Genomic_DNA"/>
</dbReference>